<evidence type="ECO:0000256" key="12">
    <source>
        <dbReference type="ARBA" id="ARBA00023268"/>
    </source>
</evidence>
<dbReference type="HAMAP" id="MF_01631">
    <property type="entry name" value="GlmU"/>
    <property type="match status" value="1"/>
</dbReference>
<protein>
    <recommendedName>
        <fullName evidence="18">Bifunctional protein GlmU</fullName>
    </recommendedName>
    <domain>
        <recommendedName>
            <fullName evidence="18">UDP-N-acetylglucosamine pyrophosphorylase</fullName>
            <ecNumber evidence="18">2.7.7.23</ecNumber>
        </recommendedName>
        <alternativeName>
            <fullName evidence="18">N-acetylglucosamine-1-phosphate uridyltransferase</fullName>
        </alternativeName>
    </domain>
    <domain>
        <recommendedName>
            <fullName evidence="18">Glucosamine-1-phosphate N-acetyltransferase</fullName>
            <ecNumber evidence="18">2.3.1.157</ecNumber>
        </recommendedName>
    </domain>
</protein>
<comment type="pathway">
    <text evidence="18">Nucleotide-sugar biosynthesis; UDP-N-acetyl-alpha-D-glucosamine biosynthesis; UDP-N-acetyl-alpha-D-glucosamine from N-acetyl-alpha-D-glucosamine 1-phosphate: step 1/1.</text>
</comment>
<dbReference type="PANTHER" id="PTHR43584">
    <property type="entry name" value="NUCLEOTIDYL TRANSFERASE"/>
    <property type="match status" value="1"/>
</dbReference>
<dbReference type="SUPFAM" id="SSF51161">
    <property type="entry name" value="Trimeric LpxA-like enzymes"/>
    <property type="match status" value="1"/>
</dbReference>
<dbReference type="Pfam" id="PF12804">
    <property type="entry name" value="NTP_transf_3"/>
    <property type="match status" value="1"/>
</dbReference>
<evidence type="ECO:0000256" key="2">
    <source>
        <dbReference type="ARBA" id="ARBA00007707"/>
    </source>
</evidence>
<dbReference type="InterPro" id="IPR025877">
    <property type="entry name" value="MobA-like_NTP_Trfase"/>
</dbReference>
<dbReference type="InterPro" id="IPR056729">
    <property type="entry name" value="GMPPB_C"/>
</dbReference>
<keyword evidence="14 18" id="KW-0961">Cell wall biogenesis/degradation</keyword>
<dbReference type="Gene3D" id="3.90.550.10">
    <property type="entry name" value="Spore Coat Polysaccharide Biosynthesis Protein SpsA, Chain A"/>
    <property type="match status" value="1"/>
</dbReference>
<evidence type="ECO:0000256" key="11">
    <source>
        <dbReference type="ARBA" id="ARBA00022984"/>
    </source>
</evidence>
<dbReference type="UniPathway" id="UPA00113">
    <property type="reaction ID" value="UER00532"/>
</dbReference>
<dbReference type="Pfam" id="PF25087">
    <property type="entry name" value="GMPPB_C"/>
    <property type="match status" value="1"/>
</dbReference>
<feature type="binding site" evidence="18">
    <location>
        <position position="139"/>
    </location>
    <ligand>
        <name>UDP-N-acetyl-alpha-D-glucosamine</name>
        <dbReference type="ChEBI" id="CHEBI:57705"/>
    </ligand>
</feature>
<feature type="binding site" evidence="18">
    <location>
        <position position="404"/>
    </location>
    <ligand>
        <name>acetyl-CoA</name>
        <dbReference type="ChEBI" id="CHEBI:57288"/>
    </ligand>
</feature>
<comment type="similarity">
    <text evidence="3 18">In the N-terminal section; belongs to the N-acetylglucosamine-1-phosphate uridyltransferase family.</text>
</comment>
<comment type="caution">
    <text evidence="18">Lacks conserved residue(s) required for the propagation of feature annotation.</text>
</comment>
<evidence type="ECO:0000256" key="7">
    <source>
        <dbReference type="ARBA" id="ARBA00022723"/>
    </source>
</evidence>
<feature type="region of interest" description="N-acetyltransferase" evidence="18">
    <location>
        <begin position="251"/>
        <end position="456"/>
    </location>
</feature>
<keyword evidence="12 18" id="KW-0511">Multifunctional enzyme</keyword>
<evidence type="ECO:0000256" key="1">
    <source>
        <dbReference type="ARBA" id="ARBA00004496"/>
    </source>
</evidence>
<feature type="binding site" evidence="18">
    <location>
        <begin position="78"/>
        <end position="79"/>
    </location>
    <ligand>
        <name>UDP-N-acetyl-alpha-D-glucosamine</name>
        <dbReference type="ChEBI" id="CHEBI:57705"/>
    </ligand>
</feature>
<feature type="binding site" evidence="18">
    <location>
        <begin position="385"/>
        <end position="386"/>
    </location>
    <ligand>
        <name>acetyl-CoA</name>
        <dbReference type="ChEBI" id="CHEBI:57288"/>
    </ligand>
</feature>
<evidence type="ECO:0000256" key="9">
    <source>
        <dbReference type="ARBA" id="ARBA00022842"/>
    </source>
</evidence>
<feature type="region of interest" description="Linker" evidence="18">
    <location>
        <begin position="230"/>
        <end position="250"/>
    </location>
</feature>
<keyword evidence="22" id="KW-1185">Reference proteome</keyword>
<evidence type="ECO:0000259" key="19">
    <source>
        <dbReference type="Pfam" id="PF12804"/>
    </source>
</evidence>
<feature type="binding site" evidence="18">
    <location>
        <position position="422"/>
    </location>
    <ligand>
        <name>acetyl-CoA</name>
        <dbReference type="ChEBI" id="CHEBI:57288"/>
    </ligand>
</feature>
<comment type="subunit">
    <text evidence="18">Homotrimer.</text>
</comment>
<dbReference type="GO" id="GO:0000902">
    <property type="term" value="P:cell morphogenesis"/>
    <property type="evidence" value="ECO:0007669"/>
    <property type="project" value="UniProtKB-UniRule"/>
</dbReference>
<feature type="binding site" evidence="18">
    <location>
        <position position="227"/>
    </location>
    <ligand>
        <name>Mg(2+)</name>
        <dbReference type="ChEBI" id="CHEBI:18420"/>
    </ligand>
</feature>
<dbReference type="InterPro" id="IPR011004">
    <property type="entry name" value="Trimer_LpxA-like_sf"/>
</dbReference>
<dbReference type="RefSeq" id="WP_073089040.1">
    <property type="nucleotide sequence ID" value="NZ_FQWY01000003.1"/>
</dbReference>
<keyword evidence="6 18" id="KW-0548">Nucleotidyltransferase</keyword>
<feature type="binding site" evidence="18">
    <location>
        <position position="365"/>
    </location>
    <ligand>
        <name>UDP-N-acetyl-alpha-D-glucosamine</name>
        <dbReference type="ChEBI" id="CHEBI:57705"/>
    </ligand>
</feature>
<dbReference type="EC" id="2.3.1.157" evidence="18"/>
<dbReference type="InterPro" id="IPR038009">
    <property type="entry name" value="GlmU_C_LbH"/>
</dbReference>
<keyword evidence="7 18" id="KW-0479">Metal-binding</keyword>
<dbReference type="EMBL" id="FQWY01000003">
    <property type="protein sequence ID" value="SHG43025.1"/>
    <property type="molecule type" value="Genomic_DNA"/>
</dbReference>
<feature type="domain" description="Mannose-1-phosphate guanyltransferase C-terminal" evidence="20">
    <location>
        <begin position="262"/>
        <end position="354"/>
    </location>
</feature>
<feature type="binding site" evidence="18">
    <location>
        <position position="439"/>
    </location>
    <ligand>
        <name>acetyl-CoA</name>
        <dbReference type="ChEBI" id="CHEBI:57288"/>
    </ligand>
</feature>
<dbReference type="Gene3D" id="2.160.10.10">
    <property type="entry name" value="Hexapeptide repeat proteins"/>
    <property type="match status" value="1"/>
</dbReference>
<dbReference type="GO" id="GO:0006048">
    <property type="term" value="P:UDP-N-acetylglucosamine biosynthetic process"/>
    <property type="evidence" value="ECO:0007669"/>
    <property type="project" value="UniProtKB-UniPathway"/>
</dbReference>
<dbReference type="AlphaFoldDB" id="A0A1M5JRH7"/>
<evidence type="ECO:0000256" key="10">
    <source>
        <dbReference type="ARBA" id="ARBA00022960"/>
    </source>
</evidence>
<accession>A0A1M5JRH7</accession>
<dbReference type="InterPro" id="IPR005882">
    <property type="entry name" value="Bifunctional_GlmU"/>
</dbReference>
<evidence type="ECO:0000256" key="13">
    <source>
        <dbReference type="ARBA" id="ARBA00023315"/>
    </source>
</evidence>
<dbReference type="GO" id="GO:0016020">
    <property type="term" value="C:membrane"/>
    <property type="evidence" value="ECO:0007669"/>
    <property type="project" value="GOC"/>
</dbReference>
<evidence type="ECO:0000256" key="16">
    <source>
        <dbReference type="ARBA" id="ARBA00048493"/>
    </source>
</evidence>
<feature type="binding site" evidence="18">
    <location>
        <position position="154"/>
    </location>
    <ligand>
        <name>UDP-N-acetyl-alpha-D-glucosamine</name>
        <dbReference type="ChEBI" id="CHEBI:57705"/>
    </ligand>
</feature>
<feature type="region of interest" description="Pyrophosphorylase" evidence="18">
    <location>
        <begin position="1"/>
        <end position="229"/>
    </location>
</feature>
<sequence>MSFSAVVLAAGKGVRMKSDLPKVVHKVAGKPMIVHVVENLKQAGIEDITVVVGHKRELVKEVLSPFKVKFALQEEQLGTGHALLQAKDQVDLESTLLVLAGDTPLLTAATLKRLISFHGESGAVATVLSAELANPYGYGRIIRDSDDNLLKIVEEKDASLEEKKITEINAGIYCFKAREVFDVLLHLDTDNAQGEYYLTDVFSLFNREGKTVKVLKIEDSEEIQGINDKLQLIEAEKVMRRRKNRALLQEGVIIIDPDTTFIDSEVKIGKDTVVMPFSFIEGKTVIGERCEIGPYTRITSSLIGNDVIIESSRIKEAEIGDRCVIGPFAYLRPGTVLKEDVKIGDFVEVKKSIIGRGSKIPHLSYVGDALLGCEVNIGAGTITCNYDGVNKHQTVIEDKAFIGSNTNLVAPVKIGKEAVTGAGSTITRDVPDFALAVERAEQKQIRDWARRKKKKE</sequence>
<dbReference type="InterPro" id="IPR029044">
    <property type="entry name" value="Nucleotide-diphossugar_trans"/>
</dbReference>
<dbReference type="Proteomes" id="UP000242329">
    <property type="component" value="Unassembled WGS sequence"/>
</dbReference>
<comment type="catalytic activity">
    <reaction evidence="15 18">
        <text>alpha-D-glucosamine 1-phosphate + acetyl-CoA = N-acetyl-alpha-D-glucosamine 1-phosphate + CoA + H(+)</text>
        <dbReference type="Rhea" id="RHEA:13725"/>
        <dbReference type="ChEBI" id="CHEBI:15378"/>
        <dbReference type="ChEBI" id="CHEBI:57287"/>
        <dbReference type="ChEBI" id="CHEBI:57288"/>
        <dbReference type="ChEBI" id="CHEBI:57776"/>
        <dbReference type="ChEBI" id="CHEBI:58516"/>
        <dbReference type="EC" id="2.3.1.157"/>
    </reaction>
</comment>
<dbReference type="OrthoDB" id="9775031at2"/>
<evidence type="ECO:0000256" key="3">
    <source>
        <dbReference type="ARBA" id="ARBA00007947"/>
    </source>
</evidence>
<evidence type="ECO:0000313" key="22">
    <source>
        <dbReference type="Proteomes" id="UP000242329"/>
    </source>
</evidence>
<name>A0A1M5JRH7_9FIRM</name>
<dbReference type="UniPathway" id="UPA00973"/>
<comment type="similarity">
    <text evidence="2 18">In the C-terminal section; belongs to the transferase hexapeptide repeat family.</text>
</comment>
<comment type="pathway">
    <text evidence="18">Bacterial outer membrane biogenesis; LPS lipid A biosynthesis.</text>
</comment>
<dbReference type="GO" id="GO:0000287">
    <property type="term" value="F:magnesium ion binding"/>
    <property type="evidence" value="ECO:0007669"/>
    <property type="project" value="UniProtKB-UniRule"/>
</dbReference>
<dbReference type="NCBIfam" id="NF010934">
    <property type="entry name" value="PRK14354.1"/>
    <property type="match status" value="1"/>
</dbReference>
<dbReference type="Pfam" id="PF00132">
    <property type="entry name" value="Hexapep"/>
    <property type="match status" value="1"/>
</dbReference>
<dbReference type="GO" id="GO:0003977">
    <property type="term" value="F:UDP-N-acetylglucosamine diphosphorylase activity"/>
    <property type="evidence" value="ECO:0007669"/>
    <property type="project" value="UniProtKB-UniRule"/>
</dbReference>
<comment type="pathway">
    <text evidence="18">Nucleotide-sugar biosynthesis; UDP-N-acetyl-alpha-D-glucosamine biosynthesis; N-acetyl-alpha-D-glucosamine 1-phosphate from alpha-D-glucosamine 6-phosphate (route II): step 2/2.</text>
</comment>
<keyword evidence="4 18" id="KW-0963">Cytoplasm</keyword>
<feature type="binding site" evidence="18">
    <location>
        <position position="169"/>
    </location>
    <ligand>
        <name>UDP-N-acetyl-alpha-D-glucosamine</name>
        <dbReference type="ChEBI" id="CHEBI:57705"/>
    </ligand>
</feature>
<dbReference type="GO" id="GO:0008360">
    <property type="term" value="P:regulation of cell shape"/>
    <property type="evidence" value="ECO:0007669"/>
    <property type="project" value="UniProtKB-KW"/>
</dbReference>
<organism evidence="21 22">
    <name type="scientific">Thermosyntropha lipolytica DSM 11003</name>
    <dbReference type="NCBI Taxonomy" id="1123382"/>
    <lineage>
        <taxon>Bacteria</taxon>
        <taxon>Bacillati</taxon>
        <taxon>Bacillota</taxon>
        <taxon>Clostridia</taxon>
        <taxon>Eubacteriales</taxon>
        <taxon>Syntrophomonadaceae</taxon>
        <taxon>Thermosyntropha</taxon>
    </lineage>
</organism>
<dbReference type="GO" id="GO:0019134">
    <property type="term" value="F:glucosamine-1-phosphate N-acetyltransferase activity"/>
    <property type="evidence" value="ECO:0007669"/>
    <property type="project" value="UniProtKB-UniRule"/>
</dbReference>
<dbReference type="GO" id="GO:0071555">
    <property type="term" value="P:cell wall organization"/>
    <property type="evidence" value="ECO:0007669"/>
    <property type="project" value="UniProtKB-KW"/>
</dbReference>
<dbReference type="SUPFAM" id="SSF53448">
    <property type="entry name" value="Nucleotide-diphospho-sugar transferases"/>
    <property type="match status" value="1"/>
</dbReference>
<comment type="catalytic activity">
    <reaction evidence="16 18">
        <text>N-acetyl-alpha-D-glucosamine 1-phosphate + UTP + H(+) = UDP-N-acetyl-alpha-D-glucosamine + diphosphate</text>
        <dbReference type="Rhea" id="RHEA:13509"/>
        <dbReference type="ChEBI" id="CHEBI:15378"/>
        <dbReference type="ChEBI" id="CHEBI:33019"/>
        <dbReference type="ChEBI" id="CHEBI:46398"/>
        <dbReference type="ChEBI" id="CHEBI:57705"/>
        <dbReference type="ChEBI" id="CHEBI:57776"/>
        <dbReference type="EC" id="2.7.7.23"/>
    </reaction>
</comment>
<proteinExistence type="inferred from homology"/>
<dbReference type="CDD" id="cd03353">
    <property type="entry name" value="LbH_GlmU_C"/>
    <property type="match status" value="1"/>
</dbReference>
<dbReference type="InterPro" id="IPR050065">
    <property type="entry name" value="GlmU-like"/>
</dbReference>
<evidence type="ECO:0000256" key="4">
    <source>
        <dbReference type="ARBA" id="ARBA00022490"/>
    </source>
</evidence>
<gene>
    <name evidence="18" type="primary">glmU</name>
    <name evidence="21" type="ORF">SAMN02745221_00194</name>
</gene>
<dbReference type="GO" id="GO:0009252">
    <property type="term" value="P:peptidoglycan biosynthetic process"/>
    <property type="evidence" value="ECO:0007669"/>
    <property type="project" value="UniProtKB-UniRule"/>
</dbReference>
<dbReference type="GO" id="GO:0005737">
    <property type="term" value="C:cytoplasm"/>
    <property type="evidence" value="ECO:0007669"/>
    <property type="project" value="UniProtKB-SubCell"/>
</dbReference>
<feature type="binding site" evidence="18">
    <location>
        <position position="22"/>
    </location>
    <ligand>
        <name>UDP-N-acetyl-alpha-D-glucosamine</name>
        <dbReference type="ChEBI" id="CHEBI:57705"/>
    </ligand>
</feature>
<dbReference type="NCBIfam" id="TIGR01173">
    <property type="entry name" value="glmU"/>
    <property type="match status" value="1"/>
</dbReference>
<dbReference type="GO" id="GO:0009245">
    <property type="term" value="P:lipid A biosynthetic process"/>
    <property type="evidence" value="ECO:0007669"/>
    <property type="project" value="UniProtKB-UniRule"/>
</dbReference>
<dbReference type="STRING" id="1123382.SAMN02745221_00194"/>
<feature type="domain" description="MobA-like NTP transferase" evidence="19">
    <location>
        <begin position="5"/>
        <end position="138"/>
    </location>
</feature>
<evidence type="ECO:0000259" key="20">
    <source>
        <dbReference type="Pfam" id="PF25087"/>
    </source>
</evidence>
<evidence type="ECO:0000256" key="17">
    <source>
        <dbReference type="ARBA" id="ARBA00049628"/>
    </source>
</evidence>
<evidence type="ECO:0000256" key="5">
    <source>
        <dbReference type="ARBA" id="ARBA00022679"/>
    </source>
</evidence>
<keyword evidence="5 18" id="KW-0808">Transferase</keyword>
<feature type="binding site" evidence="18">
    <location>
        <begin position="8"/>
        <end position="11"/>
    </location>
    <ligand>
        <name>UDP-N-acetyl-alpha-D-glucosamine</name>
        <dbReference type="ChEBI" id="CHEBI:57705"/>
    </ligand>
</feature>
<keyword evidence="10 18" id="KW-0133">Cell shape</keyword>
<evidence type="ECO:0000313" key="21">
    <source>
        <dbReference type="EMBL" id="SHG43025.1"/>
    </source>
</evidence>
<reference evidence="22" key="1">
    <citation type="submission" date="2016-11" db="EMBL/GenBank/DDBJ databases">
        <authorList>
            <person name="Varghese N."/>
            <person name="Submissions S."/>
        </authorList>
    </citation>
    <scope>NUCLEOTIDE SEQUENCE [LARGE SCALE GENOMIC DNA]</scope>
    <source>
        <strain evidence="22">DSM 11003</strain>
    </source>
</reference>
<feature type="binding site" evidence="18">
    <location>
        <position position="376"/>
    </location>
    <ligand>
        <name>UDP-N-acetyl-alpha-D-glucosamine</name>
        <dbReference type="ChEBI" id="CHEBI:57705"/>
    </ligand>
</feature>
<feature type="binding site" evidence="18">
    <location>
        <position position="73"/>
    </location>
    <ligand>
        <name>UDP-N-acetyl-alpha-D-glucosamine</name>
        <dbReference type="ChEBI" id="CHEBI:57705"/>
    </ligand>
</feature>
<evidence type="ECO:0000256" key="15">
    <source>
        <dbReference type="ARBA" id="ARBA00048247"/>
    </source>
</evidence>
<dbReference type="InterPro" id="IPR001451">
    <property type="entry name" value="Hexapep"/>
</dbReference>
<feature type="binding site" evidence="18">
    <location>
        <position position="332"/>
    </location>
    <ligand>
        <name>UDP-N-acetyl-alpha-D-glucosamine</name>
        <dbReference type="ChEBI" id="CHEBI:57705"/>
    </ligand>
</feature>
<dbReference type="CDD" id="cd02540">
    <property type="entry name" value="GT2_GlmU_N_bac"/>
    <property type="match status" value="1"/>
</dbReference>
<keyword evidence="11 18" id="KW-0573">Peptidoglycan synthesis</keyword>
<feature type="binding site" evidence="18">
    <location>
        <position position="350"/>
    </location>
    <ligand>
        <name>UDP-N-acetyl-alpha-D-glucosamine</name>
        <dbReference type="ChEBI" id="CHEBI:57705"/>
    </ligand>
</feature>
<feature type="active site" description="Proton acceptor" evidence="18">
    <location>
        <position position="362"/>
    </location>
</feature>
<keyword evidence="8 18" id="KW-0677">Repeat</keyword>
<keyword evidence="9 18" id="KW-0460">Magnesium</keyword>
<comment type="function">
    <text evidence="17 18">Catalyzes the last two sequential reactions in the de novo biosynthetic pathway for UDP-N-acetylglucosamine (UDP-GlcNAc). The C-terminal domain catalyzes the transfer of acetyl group from acetyl coenzyme A to glucosamine-1-phosphate (GlcN-1-P) to produce N-acetylglucosamine-1-phosphate (GlcNAc-1-P), which is converted into UDP-GlcNAc by the transfer of uridine 5-monophosphate (from uridine 5-triphosphate), a reaction catalyzed by the N-terminal domain.</text>
</comment>
<dbReference type="PANTHER" id="PTHR43584:SF3">
    <property type="entry name" value="BIFUNCTIONAL PROTEIN GLMU"/>
    <property type="match status" value="1"/>
</dbReference>
<evidence type="ECO:0000256" key="8">
    <source>
        <dbReference type="ARBA" id="ARBA00022737"/>
    </source>
</evidence>
<evidence type="ECO:0000256" key="6">
    <source>
        <dbReference type="ARBA" id="ARBA00022695"/>
    </source>
</evidence>
<comment type="cofactor">
    <cofactor evidence="18">
        <name>Mg(2+)</name>
        <dbReference type="ChEBI" id="CHEBI:18420"/>
    </cofactor>
    <text evidence="18">Binds 1 Mg(2+) ion per subunit.</text>
</comment>
<evidence type="ECO:0000256" key="14">
    <source>
        <dbReference type="ARBA" id="ARBA00023316"/>
    </source>
</evidence>
<comment type="subcellular location">
    <subcellularLocation>
        <location evidence="1 18">Cytoplasm</location>
    </subcellularLocation>
</comment>
<dbReference type="EC" id="2.7.7.23" evidence="18"/>
<feature type="binding site" evidence="18">
    <location>
        <position position="379"/>
    </location>
    <ligand>
        <name>acetyl-CoA</name>
        <dbReference type="ChEBI" id="CHEBI:57288"/>
    </ligand>
</feature>
<evidence type="ECO:0000256" key="18">
    <source>
        <dbReference type="HAMAP-Rule" id="MF_01631"/>
    </source>
</evidence>
<keyword evidence="13 18" id="KW-0012">Acyltransferase</keyword>
<feature type="binding site" evidence="18">
    <location>
        <position position="227"/>
    </location>
    <ligand>
        <name>UDP-N-acetyl-alpha-D-glucosamine</name>
        <dbReference type="ChEBI" id="CHEBI:57705"/>
    </ligand>
</feature>
<feature type="binding site" evidence="18">
    <location>
        <position position="102"/>
    </location>
    <ligand>
        <name>Mg(2+)</name>
        <dbReference type="ChEBI" id="CHEBI:18420"/>
    </ligand>
</feature>